<dbReference type="PANTHER" id="PTHR42798">
    <property type="entry name" value="LIPOPROTEIN-RELEASING SYSTEM ATP-BINDING PROTEIN LOLD"/>
    <property type="match status" value="1"/>
</dbReference>
<name>A0A839JWY4_9FIRM</name>
<comment type="similarity">
    <text evidence="1">Belongs to the ABC transporter superfamily.</text>
</comment>
<sequence length="224" mass="24799">MKNLISLKDVSKSIKVGTDALPILKNIHFDVFKGDLVGIFGKSGSGKSTLMNMITGIDRPSEGEIWVKGQSIHLLNESEMALYRGNNVGIVFQFFQLLPMLTVLENVIMPMDLCKKYAKAERKDRAMDLLKKLQIESHAHKYPTTISGGEQQRTAIARALANNPDIIVADEPTGNLDSVTSSVIFDIFKQQAEEGKTVIIVTHDNSLKSEFSTCFHMSDGRLIS</sequence>
<dbReference type="InterPro" id="IPR017911">
    <property type="entry name" value="MacB-like_ATP-bd"/>
</dbReference>
<dbReference type="CDD" id="cd03255">
    <property type="entry name" value="ABC_MJ0796_LolCDE_FtsE"/>
    <property type="match status" value="1"/>
</dbReference>
<keyword evidence="3" id="KW-0547">Nucleotide-binding</keyword>
<dbReference type="SMART" id="SM00382">
    <property type="entry name" value="AAA"/>
    <property type="match status" value="1"/>
</dbReference>
<evidence type="ECO:0000256" key="4">
    <source>
        <dbReference type="ARBA" id="ARBA00022840"/>
    </source>
</evidence>
<keyword evidence="4 6" id="KW-0067">ATP-binding</keyword>
<dbReference type="AlphaFoldDB" id="A0A839JWY4"/>
<dbReference type="Gene3D" id="3.40.50.300">
    <property type="entry name" value="P-loop containing nucleotide triphosphate hydrolases"/>
    <property type="match status" value="1"/>
</dbReference>
<dbReference type="InterPro" id="IPR003439">
    <property type="entry name" value="ABC_transporter-like_ATP-bd"/>
</dbReference>
<dbReference type="InterPro" id="IPR027417">
    <property type="entry name" value="P-loop_NTPase"/>
</dbReference>
<evidence type="ECO:0000313" key="7">
    <source>
        <dbReference type="Proteomes" id="UP000574276"/>
    </source>
</evidence>
<evidence type="ECO:0000256" key="2">
    <source>
        <dbReference type="ARBA" id="ARBA00022448"/>
    </source>
</evidence>
<dbReference type="PROSITE" id="PS50893">
    <property type="entry name" value="ABC_TRANSPORTER_2"/>
    <property type="match status" value="1"/>
</dbReference>
<evidence type="ECO:0000313" key="6">
    <source>
        <dbReference type="EMBL" id="MBB2182193.1"/>
    </source>
</evidence>
<dbReference type="FunFam" id="3.40.50.300:FF:000032">
    <property type="entry name" value="Export ABC transporter ATP-binding protein"/>
    <property type="match status" value="1"/>
</dbReference>
<evidence type="ECO:0000256" key="1">
    <source>
        <dbReference type="ARBA" id="ARBA00005417"/>
    </source>
</evidence>
<dbReference type="GO" id="GO:0098796">
    <property type="term" value="C:membrane protein complex"/>
    <property type="evidence" value="ECO:0007669"/>
    <property type="project" value="UniProtKB-ARBA"/>
</dbReference>
<keyword evidence="7" id="KW-1185">Reference proteome</keyword>
<dbReference type="GO" id="GO:0005524">
    <property type="term" value="F:ATP binding"/>
    <property type="evidence" value="ECO:0007669"/>
    <property type="project" value="UniProtKB-KW"/>
</dbReference>
<organism evidence="6 7">
    <name type="scientific">Variimorphobacter saccharofermentans</name>
    <dbReference type="NCBI Taxonomy" id="2755051"/>
    <lineage>
        <taxon>Bacteria</taxon>
        <taxon>Bacillati</taxon>
        <taxon>Bacillota</taxon>
        <taxon>Clostridia</taxon>
        <taxon>Lachnospirales</taxon>
        <taxon>Lachnospiraceae</taxon>
        <taxon>Variimorphobacter</taxon>
    </lineage>
</organism>
<feature type="domain" description="ABC transporter" evidence="5">
    <location>
        <begin position="5"/>
        <end position="223"/>
    </location>
</feature>
<dbReference type="SUPFAM" id="SSF52540">
    <property type="entry name" value="P-loop containing nucleoside triphosphate hydrolases"/>
    <property type="match status" value="1"/>
</dbReference>
<dbReference type="EMBL" id="JACEGA010000001">
    <property type="protein sequence ID" value="MBB2182193.1"/>
    <property type="molecule type" value="Genomic_DNA"/>
</dbReference>
<dbReference type="Proteomes" id="UP000574276">
    <property type="component" value="Unassembled WGS sequence"/>
</dbReference>
<accession>A0A839JWY4</accession>
<dbReference type="InterPro" id="IPR003593">
    <property type="entry name" value="AAA+_ATPase"/>
</dbReference>
<dbReference type="Pfam" id="PF00005">
    <property type="entry name" value="ABC_tran"/>
    <property type="match status" value="1"/>
</dbReference>
<comment type="caution">
    <text evidence="6">The sequence shown here is derived from an EMBL/GenBank/DDBJ whole genome shotgun (WGS) entry which is preliminary data.</text>
</comment>
<evidence type="ECO:0000256" key="3">
    <source>
        <dbReference type="ARBA" id="ARBA00022741"/>
    </source>
</evidence>
<keyword evidence="2" id="KW-0813">Transport</keyword>
<protein>
    <submittedName>
        <fullName evidence="6">ABC transporter ATP-binding protein</fullName>
    </submittedName>
</protein>
<proteinExistence type="inferred from homology"/>
<dbReference type="PANTHER" id="PTHR42798:SF2">
    <property type="entry name" value="ABC TRANSPORTER ATP-BINDING PROTEIN MG467-RELATED"/>
    <property type="match status" value="1"/>
</dbReference>
<evidence type="ECO:0000259" key="5">
    <source>
        <dbReference type="PROSITE" id="PS50893"/>
    </source>
</evidence>
<gene>
    <name evidence="6" type="ORF">H0486_04800</name>
</gene>
<dbReference type="GO" id="GO:0016887">
    <property type="term" value="F:ATP hydrolysis activity"/>
    <property type="evidence" value="ECO:0007669"/>
    <property type="project" value="InterPro"/>
</dbReference>
<dbReference type="GO" id="GO:0022857">
    <property type="term" value="F:transmembrane transporter activity"/>
    <property type="evidence" value="ECO:0007669"/>
    <property type="project" value="UniProtKB-ARBA"/>
</dbReference>
<reference evidence="6 7" key="1">
    <citation type="submission" date="2020-07" db="EMBL/GenBank/DDBJ databases">
        <title>Characterization and genome sequencing of isolate MD1, a novel member within the family Lachnospiraceae.</title>
        <authorList>
            <person name="Rettenmaier R."/>
            <person name="Di Bello L."/>
            <person name="Zinser C."/>
            <person name="Scheitz K."/>
            <person name="Liebl W."/>
            <person name="Zverlov V."/>
        </authorList>
    </citation>
    <scope>NUCLEOTIDE SEQUENCE [LARGE SCALE GENOMIC DNA]</scope>
    <source>
        <strain evidence="6 7">MD1</strain>
    </source>
</reference>
<dbReference type="RefSeq" id="WP_228351920.1">
    <property type="nucleotide sequence ID" value="NZ_JACEGA010000001.1"/>
</dbReference>